<sequence length="330" mass="36952">MNLAVSRGLIGSSWATIFATSGYAVCLYDISAEAVETAKKRILNNLKLLEVELCKTEYSRLNFFKNLKNFKKNIICYQENSLLRSPGTAAQHFQNISSSADLKECLQGAFYCQYWFNCCFLRESAGETLALKKDIFAKMDVVVEPNTIVGSSTSAIPSSSSRYLVVHPVNPPLFVNLVEIVPNQWTSAEVTAVTKNLMKTIGQEPVEVKMEPLGFALNRIQYAVIQEAWRLVKAGVVTPDDLDKVMKEGLGPRYAFFGIRDYMDRFMSGIKEVTDNFGPSPSFDDNSVQEVLTTSLNAQMPLKDLDGYIKKREKYLVELTKLKKGIESAK</sequence>
<dbReference type="Pfam" id="PF02737">
    <property type="entry name" value="3HCDH_N"/>
    <property type="match status" value="2"/>
</dbReference>
<gene>
    <name evidence="13" type="ORF">EVEC_LOCUS5913</name>
</gene>
<dbReference type="PANTHER" id="PTHR48075">
    <property type="entry name" value="3-HYDROXYACYL-COA DEHYDROGENASE FAMILY PROTEIN"/>
    <property type="match status" value="1"/>
</dbReference>
<evidence type="ECO:0000313" key="13">
    <source>
        <dbReference type="EMBL" id="VDD91162.1"/>
    </source>
</evidence>
<dbReference type="SUPFAM" id="SSF48179">
    <property type="entry name" value="6-phosphogluconate dehydrogenase C-terminal domain-like"/>
    <property type="match status" value="1"/>
</dbReference>
<dbReference type="PIRSF" id="PIRSF000105">
    <property type="entry name" value="HCDH"/>
    <property type="match status" value="1"/>
</dbReference>
<feature type="site" description="Important for catalytic activity" evidence="10">
    <location>
        <position position="167"/>
    </location>
</feature>
<dbReference type="InterPro" id="IPR006176">
    <property type="entry name" value="3-OHacyl-CoA_DH_NAD-bd"/>
</dbReference>
<dbReference type="PANTHER" id="PTHR48075:SF1">
    <property type="entry name" value="LAMBDA-CRYSTALLIN HOMOLOG"/>
    <property type="match status" value="1"/>
</dbReference>
<dbReference type="OrthoDB" id="2021159at2759"/>
<feature type="domain" description="3-hydroxyacyl-CoA dehydrogenase C-terminal" evidence="11">
    <location>
        <begin position="214"/>
        <end position="263"/>
    </location>
</feature>
<evidence type="ECO:0000256" key="9">
    <source>
        <dbReference type="ARBA" id="ARBA00042709"/>
    </source>
</evidence>
<dbReference type="Gene3D" id="1.10.1040.10">
    <property type="entry name" value="N-(1-d-carboxylethyl)-l-norvaline Dehydrogenase, domain 2"/>
    <property type="match status" value="1"/>
</dbReference>
<evidence type="ECO:0000256" key="2">
    <source>
        <dbReference type="ARBA" id="ARBA00009463"/>
    </source>
</evidence>
<dbReference type="InterPro" id="IPR022694">
    <property type="entry name" value="3-OHacyl-CoA_DH"/>
</dbReference>
<dbReference type="Pfam" id="PF00725">
    <property type="entry name" value="3HCDH"/>
    <property type="match status" value="1"/>
</dbReference>
<evidence type="ECO:0000256" key="1">
    <source>
        <dbReference type="ARBA" id="ARBA00004496"/>
    </source>
</evidence>
<feature type="domain" description="3-hydroxyacyl-CoA dehydrogenase NAD binding" evidence="12">
    <location>
        <begin position="116"/>
        <end position="209"/>
    </location>
</feature>
<dbReference type="InterPro" id="IPR006180">
    <property type="entry name" value="3-OHacyl-CoA_DH_CS"/>
</dbReference>
<dbReference type="GO" id="GO:0006631">
    <property type="term" value="P:fatty acid metabolic process"/>
    <property type="evidence" value="ECO:0007669"/>
    <property type="project" value="InterPro"/>
</dbReference>
<dbReference type="GO" id="GO:0050104">
    <property type="term" value="F:L-gulonate 3-dehydrogenase activity"/>
    <property type="evidence" value="ECO:0007669"/>
    <property type="project" value="UniProtKB-EC"/>
</dbReference>
<proteinExistence type="inferred from homology"/>
<dbReference type="GO" id="GO:0070403">
    <property type="term" value="F:NAD+ binding"/>
    <property type="evidence" value="ECO:0007669"/>
    <property type="project" value="InterPro"/>
</dbReference>
<dbReference type="PROSITE" id="PS00067">
    <property type="entry name" value="3HCDH"/>
    <property type="match status" value="1"/>
</dbReference>
<evidence type="ECO:0000256" key="8">
    <source>
        <dbReference type="ARBA" id="ARBA00038962"/>
    </source>
</evidence>
<keyword evidence="6" id="KW-0560">Oxidoreductase</keyword>
<keyword evidence="14" id="KW-1185">Reference proteome</keyword>
<dbReference type="InterPro" id="IPR008927">
    <property type="entry name" value="6-PGluconate_DH-like_C_sf"/>
</dbReference>
<dbReference type="GO" id="GO:0005737">
    <property type="term" value="C:cytoplasm"/>
    <property type="evidence" value="ECO:0007669"/>
    <property type="project" value="UniProtKB-SubCell"/>
</dbReference>
<dbReference type="STRING" id="51028.A0A0N4V7N2"/>
<protein>
    <recommendedName>
        <fullName evidence="9">L-gulonate 3-dehydrogenase</fullName>
        <ecNumber evidence="8">1.1.1.45</ecNumber>
    </recommendedName>
    <alternativeName>
        <fullName evidence="9">L-gulonate 3-dehydrogenase</fullName>
    </alternativeName>
</protein>
<dbReference type="InterPro" id="IPR036291">
    <property type="entry name" value="NAD(P)-bd_dom_sf"/>
</dbReference>
<dbReference type="WBParaSite" id="EVEC_0000630201-mRNA-1">
    <property type="protein sequence ID" value="EVEC_0000630201-mRNA-1"/>
    <property type="gene ID" value="EVEC_0000630201"/>
</dbReference>
<dbReference type="Proteomes" id="UP000274131">
    <property type="component" value="Unassembled WGS sequence"/>
</dbReference>
<evidence type="ECO:0000259" key="11">
    <source>
        <dbReference type="Pfam" id="PF00725"/>
    </source>
</evidence>
<name>A0A0N4V7N2_ENTVE</name>
<dbReference type="AlphaFoldDB" id="A0A0N4V7N2"/>
<dbReference type="SUPFAM" id="SSF51735">
    <property type="entry name" value="NAD(P)-binding Rossmann-fold domains"/>
    <property type="match status" value="1"/>
</dbReference>
<comment type="subcellular location">
    <subcellularLocation>
        <location evidence="1">Cytoplasm</location>
    </subcellularLocation>
</comment>
<reference evidence="15" key="1">
    <citation type="submission" date="2017-02" db="UniProtKB">
        <authorList>
            <consortium name="WormBaseParasite"/>
        </authorList>
    </citation>
    <scope>IDENTIFICATION</scope>
</reference>
<evidence type="ECO:0000313" key="15">
    <source>
        <dbReference type="WBParaSite" id="EVEC_0000630201-mRNA-1"/>
    </source>
</evidence>
<comment type="similarity">
    <text evidence="2">Belongs to the 3-hydroxyacyl-CoA dehydrogenase family.</text>
</comment>
<accession>A0A0N4V7N2</accession>
<evidence type="ECO:0000259" key="12">
    <source>
        <dbReference type="Pfam" id="PF02737"/>
    </source>
</evidence>
<dbReference type="Gene3D" id="3.40.50.720">
    <property type="entry name" value="NAD(P)-binding Rossmann-like Domain"/>
    <property type="match status" value="1"/>
</dbReference>
<evidence type="ECO:0000256" key="4">
    <source>
        <dbReference type="ARBA" id="ARBA00022490"/>
    </source>
</evidence>
<dbReference type="EC" id="1.1.1.45" evidence="8"/>
<keyword evidence="5" id="KW-0597">Phosphoprotein</keyword>
<organism evidence="15">
    <name type="scientific">Enterobius vermicularis</name>
    <name type="common">Human pinworm</name>
    <dbReference type="NCBI Taxonomy" id="51028"/>
    <lineage>
        <taxon>Eukaryota</taxon>
        <taxon>Metazoa</taxon>
        <taxon>Ecdysozoa</taxon>
        <taxon>Nematoda</taxon>
        <taxon>Chromadorea</taxon>
        <taxon>Rhabditida</taxon>
        <taxon>Spirurina</taxon>
        <taxon>Oxyuridomorpha</taxon>
        <taxon>Oxyuroidea</taxon>
        <taxon>Oxyuridae</taxon>
        <taxon>Enterobius</taxon>
    </lineage>
</organism>
<evidence type="ECO:0000256" key="10">
    <source>
        <dbReference type="PIRSR" id="PIRSR000105-1"/>
    </source>
</evidence>
<keyword evidence="7" id="KW-0520">NAD</keyword>
<dbReference type="InterPro" id="IPR006108">
    <property type="entry name" value="3HC_DH_C"/>
</dbReference>
<evidence type="ECO:0000256" key="5">
    <source>
        <dbReference type="ARBA" id="ARBA00022553"/>
    </source>
</evidence>
<evidence type="ECO:0000256" key="6">
    <source>
        <dbReference type="ARBA" id="ARBA00023002"/>
    </source>
</evidence>
<reference evidence="13 14" key="2">
    <citation type="submission" date="2018-10" db="EMBL/GenBank/DDBJ databases">
        <authorList>
            <consortium name="Pathogen Informatics"/>
        </authorList>
    </citation>
    <scope>NUCLEOTIDE SEQUENCE [LARGE SCALE GENOMIC DNA]</scope>
</reference>
<keyword evidence="4" id="KW-0963">Cytoplasm</keyword>
<feature type="domain" description="3-hydroxyacyl-CoA dehydrogenase NAD binding" evidence="12">
    <location>
        <begin position="7"/>
        <end position="51"/>
    </location>
</feature>
<dbReference type="EMBL" id="UXUI01008311">
    <property type="protein sequence ID" value="VDD91162.1"/>
    <property type="molecule type" value="Genomic_DNA"/>
</dbReference>
<dbReference type="InterPro" id="IPR013328">
    <property type="entry name" value="6PGD_dom2"/>
</dbReference>
<evidence type="ECO:0000256" key="3">
    <source>
        <dbReference type="ARBA" id="ARBA00011738"/>
    </source>
</evidence>
<evidence type="ECO:0000256" key="7">
    <source>
        <dbReference type="ARBA" id="ARBA00023027"/>
    </source>
</evidence>
<evidence type="ECO:0000313" key="14">
    <source>
        <dbReference type="Proteomes" id="UP000274131"/>
    </source>
</evidence>
<comment type="subunit">
    <text evidence="3">Homodimer.</text>
</comment>